<organism evidence="8 9">
    <name type="scientific">Aldrovandia affinis</name>
    <dbReference type="NCBI Taxonomy" id="143900"/>
    <lineage>
        <taxon>Eukaryota</taxon>
        <taxon>Metazoa</taxon>
        <taxon>Chordata</taxon>
        <taxon>Craniata</taxon>
        <taxon>Vertebrata</taxon>
        <taxon>Euteleostomi</taxon>
        <taxon>Actinopterygii</taxon>
        <taxon>Neopterygii</taxon>
        <taxon>Teleostei</taxon>
        <taxon>Notacanthiformes</taxon>
        <taxon>Halosauridae</taxon>
        <taxon>Aldrovandia</taxon>
    </lineage>
</organism>
<dbReference type="FunFam" id="3.40.50.10810:FF:000019">
    <property type="entry name" value="DNA excision repair protein ERCC-6-like 2 isoform X1"/>
    <property type="match status" value="1"/>
</dbReference>
<dbReference type="EMBL" id="JAINUG010000014">
    <property type="protein sequence ID" value="KAJ8414044.1"/>
    <property type="molecule type" value="Genomic_DNA"/>
</dbReference>
<dbReference type="PROSITE" id="PS51194">
    <property type="entry name" value="HELICASE_CTER"/>
    <property type="match status" value="1"/>
</dbReference>
<dbReference type="CDD" id="cd18005">
    <property type="entry name" value="DEXHc_ERCC6L2"/>
    <property type="match status" value="1"/>
</dbReference>
<evidence type="ECO:0000256" key="1">
    <source>
        <dbReference type="ARBA" id="ARBA00004123"/>
    </source>
</evidence>
<dbReference type="InterPro" id="IPR029256">
    <property type="entry name" value="Heliccase-ass-bd"/>
</dbReference>
<dbReference type="GO" id="GO:0004386">
    <property type="term" value="F:helicase activity"/>
    <property type="evidence" value="ECO:0007669"/>
    <property type="project" value="UniProtKB-KW"/>
</dbReference>
<dbReference type="InterPro" id="IPR057931">
    <property type="entry name" value="RHH_ERCC6L2"/>
</dbReference>
<dbReference type="InterPro" id="IPR038718">
    <property type="entry name" value="SNF2-like_sf"/>
</dbReference>
<evidence type="ECO:0000259" key="6">
    <source>
        <dbReference type="PROSITE" id="PS51192"/>
    </source>
</evidence>
<feature type="compositionally biased region" description="Low complexity" evidence="5">
    <location>
        <begin position="1169"/>
        <end position="1179"/>
    </location>
</feature>
<feature type="compositionally biased region" description="Basic and acidic residues" evidence="5">
    <location>
        <begin position="712"/>
        <end position="722"/>
    </location>
</feature>
<keyword evidence="2" id="KW-0378">Hydrolase</keyword>
<dbReference type="Proteomes" id="UP001221898">
    <property type="component" value="Unassembled WGS sequence"/>
</dbReference>
<feature type="domain" description="Helicase C-terminal" evidence="7">
    <location>
        <begin position="503"/>
        <end position="660"/>
    </location>
</feature>
<dbReference type="Pfam" id="PF00271">
    <property type="entry name" value="Helicase_C"/>
    <property type="match status" value="1"/>
</dbReference>
<dbReference type="InterPro" id="IPR014001">
    <property type="entry name" value="Helicase_ATP-bd"/>
</dbReference>
<dbReference type="InterPro" id="IPR000330">
    <property type="entry name" value="SNF2_N"/>
</dbReference>
<feature type="compositionally biased region" description="Basic and acidic residues" evidence="5">
    <location>
        <begin position="1268"/>
        <end position="1297"/>
    </location>
</feature>
<dbReference type="Pfam" id="PF00176">
    <property type="entry name" value="SNF2-rel_dom"/>
    <property type="match status" value="1"/>
</dbReference>
<dbReference type="GO" id="GO:0005524">
    <property type="term" value="F:ATP binding"/>
    <property type="evidence" value="ECO:0007669"/>
    <property type="project" value="InterPro"/>
</dbReference>
<feature type="compositionally biased region" description="Basic residues" evidence="5">
    <location>
        <begin position="1180"/>
        <end position="1195"/>
    </location>
</feature>
<dbReference type="PANTHER" id="PTHR45629:SF7">
    <property type="entry name" value="DNA EXCISION REPAIR PROTEIN ERCC-6-RELATED"/>
    <property type="match status" value="1"/>
</dbReference>
<feature type="compositionally biased region" description="Low complexity" evidence="5">
    <location>
        <begin position="1255"/>
        <end position="1266"/>
    </location>
</feature>
<evidence type="ECO:0000256" key="5">
    <source>
        <dbReference type="SAM" id="MobiDB-lite"/>
    </source>
</evidence>
<evidence type="ECO:0000256" key="4">
    <source>
        <dbReference type="ARBA" id="ARBA00023242"/>
    </source>
</evidence>
<dbReference type="CDD" id="cd18793">
    <property type="entry name" value="SF2_C_SNF"/>
    <property type="match status" value="1"/>
</dbReference>
<feature type="domain" description="Helicase ATP-binding" evidence="6">
    <location>
        <begin position="127"/>
        <end position="311"/>
    </location>
</feature>
<dbReference type="Gene3D" id="3.40.50.300">
    <property type="entry name" value="P-loop containing nucleotide triphosphate hydrolases"/>
    <property type="match status" value="1"/>
</dbReference>
<reference evidence="8" key="1">
    <citation type="journal article" date="2023" name="Science">
        <title>Genome structures resolve the early diversification of teleost fishes.</title>
        <authorList>
            <person name="Parey E."/>
            <person name="Louis A."/>
            <person name="Montfort J."/>
            <person name="Bouchez O."/>
            <person name="Roques C."/>
            <person name="Iampietro C."/>
            <person name="Lluch J."/>
            <person name="Castinel A."/>
            <person name="Donnadieu C."/>
            <person name="Desvignes T."/>
            <person name="Floi Bucao C."/>
            <person name="Jouanno E."/>
            <person name="Wen M."/>
            <person name="Mejri S."/>
            <person name="Dirks R."/>
            <person name="Jansen H."/>
            <person name="Henkel C."/>
            <person name="Chen W.J."/>
            <person name="Zahm M."/>
            <person name="Cabau C."/>
            <person name="Klopp C."/>
            <person name="Thompson A.W."/>
            <person name="Robinson-Rechavi M."/>
            <person name="Braasch I."/>
            <person name="Lecointre G."/>
            <person name="Bobe J."/>
            <person name="Postlethwait J.H."/>
            <person name="Berthelot C."/>
            <person name="Roest Crollius H."/>
            <person name="Guiguen Y."/>
        </authorList>
    </citation>
    <scope>NUCLEOTIDE SEQUENCE</scope>
    <source>
        <strain evidence="8">NC1722</strain>
    </source>
</reference>
<name>A0AAD7WZN8_9TELE</name>
<dbReference type="Pfam" id="PF14773">
    <property type="entry name" value="VIGSSK"/>
    <property type="match status" value="1"/>
</dbReference>
<sequence length="1396" mass="154306">MATESAADEQETKWHVGDRCLAPHPREECLCEGTVQRLDHTSTGEALALVRFVCHQDEDNQEDEGLVAFSKLQKAAPSLHEKPLFHNIPSLPGASVPYSLSGDGESVPYTINRYLRDYQREGIKFIYGSYARGRGCILGDDMGLGKTIQVIAFLAATLHKTGTWQDVDNNVPRFLLSQRSSEKRRTQKVFLIVAPLSVLYNWKDELDTWGHFQSVILHGTRKDEEFARVRRGRCEIALTTYETLRLCLDQFNSINWSAVIVDEAHKIKNPNSHITQAMKAMRCKVRVGLTGTILQNNLEELWCVMDWAIPNCLGTLGHFKKQFADPIELAQKHSGTKRALATGRRAVEVLTRRLSRWFLRRTKALISSQLPKKDDRVVYCSMTAFQEAVYRAVLDSEDVSLLLRSRETCSCSSGRPRRKCCFKTNRKGVPVHSLYLSYLALLRKVANHVALLQPKGSASKKQEQYANDICEKVFQKFPDFTRRCREAAFQAMSDPMYSGKMKVLQRLLNHFLQNKDKVLLFSLSTKLLDIMESYCVAEGMEFRRLDGNTKARDRVKIVREFNSSIDINICLVSTMAGGLGLNFVGANIVVLFDPTWNPANDLQAIDRAYRIGQCRDVTVLRLISLGSVEEVMYLRQVYKQQLQSSVVGNQHARRYFEAVQGTDKGELFGIRNLFHLQTQGTCLTRQILEREGRVEVGVLTARTRSGTEESVPEERTESRPAEPGDGGEVGPGLAPGVLDFSSASEGEDGREEEGHGGRRKRCPAPAPPQLTLHQHGFSRLLQGGAGGVGSDSDTGESDDPLTTPPPTAPKETAPPHRHSWAVSSDSDGEGGHQAERDTGGRPITRETPGDGAGRGKPRAWRNGGDVTHSDRSSGSPPNRAGGLDYDTDESGDIKVLGPADRKPVAAGATARSKRSLCVPRFSATSRGKSPDIQTFTSSEDELPAKNPKHTGDHSPPWGRRDSRRVVFTALKSRGLDPPPSPNQQPLPGADVTAGTIDRLLDGVREVAYTHSNQRVVGSSKAEDRISRAALRDVFERRKYSQVAANQLLDSVELSGHTPQLSPAPEQSRKGGCDAQLVEHPVTQTLRATHHTPNATVTVGETPSAICRRQLEDMALFFKAASAHDFARDVLRGTSAWRQSRLREFYHGRNPELREVLDQMLPEPAPQPEPASAASGPSSSSRRRRRRRQPGSRRVRPPTGSGLYTEGPVQDLTEPAGEGGVEGEDLGLTSRGPLPPEDSPLHKRWSETTGPALDVAAGPSAISASGPREFGKIRQEGDPPKTTPKREGRSTPRSQKDLLTDLIGDTSVLDDLFRPRARAVDVGRPPAPPVPPVPRKSCGKDFWDILNEGDEESLNRLADPSRAERMCSRTGGAGHAKPKNDDGARLWKRNEKFLWKR</sequence>
<keyword evidence="3" id="KW-0547">Nucleotide-binding</keyword>
<evidence type="ECO:0000259" key="7">
    <source>
        <dbReference type="PROSITE" id="PS51194"/>
    </source>
</evidence>
<dbReference type="Gene3D" id="3.40.50.10810">
    <property type="entry name" value="Tandem AAA-ATPase domain"/>
    <property type="match status" value="1"/>
</dbReference>
<dbReference type="SMART" id="SM00487">
    <property type="entry name" value="DEXDc"/>
    <property type="match status" value="1"/>
</dbReference>
<dbReference type="InterPro" id="IPR050496">
    <property type="entry name" value="SNF2_RAD54_helicase_repair"/>
</dbReference>
<evidence type="ECO:0000256" key="3">
    <source>
        <dbReference type="ARBA" id="ARBA00022806"/>
    </source>
</evidence>
<feature type="region of interest" description="Disordered" evidence="5">
    <location>
        <begin position="1358"/>
        <end position="1384"/>
    </location>
</feature>
<feature type="compositionally biased region" description="Polar residues" evidence="5">
    <location>
        <begin position="922"/>
        <end position="937"/>
    </location>
</feature>
<evidence type="ECO:0000313" key="8">
    <source>
        <dbReference type="EMBL" id="KAJ8414044.1"/>
    </source>
</evidence>
<dbReference type="PANTHER" id="PTHR45629">
    <property type="entry name" value="SNF2/RAD54 FAMILY MEMBER"/>
    <property type="match status" value="1"/>
</dbReference>
<dbReference type="InterPro" id="IPR058052">
    <property type="entry name" value="DEXHc_ERCC6L2"/>
</dbReference>
<dbReference type="GO" id="GO:0016787">
    <property type="term" value="F:hydrolase activity"/>
    <property type="evidence" value="ECO:0007669"/>
    <property type="project" value="UniProtKB-KW"/>
</dbReference>
<accession>A0AAD7WZN8</accession>
<comment type="caution">
    <text evidence="8">The sequence shown here is derived from an EMBL/GenBank/DDBJ whole genome shotgun (WGS) entry which is preliminary data.</text>
</comment>
<feature type="region of interest" description="Disordered" evidence="5">
    <location>
        <begin position="972"/>
        <end position="991"/>
    </location>
</feature>
<feature type="region of interest" description="Disordered" evidence="5">
    <location>
        <begin position="1161"/>
        <end position="1297"/>
    </location>
</feature>
<keyword evidence="4" id="KW-0539">Nucleus</keyword>
<proteinExistence type="predicted"/>
<protein>
    <recommendedName>
        <fullName evidence="10">DNA excision repair protein ERCC-6-like 2</fullName>
    </recommendedName>
</protein>
<evidence type="ECO:0000313" key="9">
    <source>
        <dbReference type="Proteomes" id="UP001221898"/>
    </source>
</evidence>
<feature type="region of interest" description="Disordered" evidence="5">
    <location>
        <begin position="699"/>
        <end position="962"/>
    </location>
</feature>
<keyword evidence="9" id="KW-1185">Reference proteome</keyword>
<evidence type="ECO:0000256" key="2">
    <source>
        <dbReference type="ARBA" id="ARBA00022801"/>
    </source>
</evidence>
<gene>
    <name evidence="8" type="ORF">AAFF_G00066420</name>
</gene>
<dbReference type="PROSITE" id="PS51192">
    <property type="entry name" value="HELICASE_ATP_BIND_1"/>
    <property type="match status" value="1"/>
</dbReference>
<comment type="subcellular location">
    <subcellularLocation>
        <location evidence="1">Nucleus</location>
    </subcellularLocation>
</comment>
<feature type="compositionally biased region" description="Basic and acidic residues" evidence="5">
    <location>
        <begin position="829"/>
        <end position="848"/>
    </location>
</feature>
<evidence type="ECO:0008006" key="10">
    <source>
        <dbReference type="Google" id="ProtNLM"/>
    </source>
</evidence>
<dbReference type="InterPro" id="IPR001650">
    <property type="entry name" value="Helicase_C-like"/>
</dbReference>
<keyword evidence="3" id="KW-0347">Helicase</keyword>
<dbReference type="GO" id="GO:0005634">
    <property type="term" value="C:nucleus"/>
    <property type="evidence" value="ECO:0007669"/>
    <property type="project" value="UniProtKB-SubCell"/>
</dbReference>
<dbReference type="SMART" id="SM00490">
    <property type="entry name" value="HELICc"/>
    <property type="match status" value="1"/>
</dbReference>
<keyword evidence="3" id="KW-0067">ATP-binding</keyword>
<dbReference type="InterPro" id="IPR027417">
    <property type="entry name" value="P-loop_NTPase"/>
</dbReference>
<dbReference type="Pfam" id="PF25806">
    <property type="entry name" value="RHH_ERCC6L2"/>
    <property type="match status" value="1"/>
</dbReference>
<dbReference type="InterPro" id="IPR049730">
    <property type="entry name" value="SNF2/RAD54-like_C"/>
</dbReference>
<dbReference type="SUPFAM" id="SSF52540">
    <property type="entry name" value="P-loop containing nucleoside triphosphate hydrolases"/>
    <property type="match status" value="2"/>
</dbReference>